<dbReference type="EMBL" id="CAKOFQ010006662">
    <property type="protein sequence ID" value="CAH1955765.1"/>
    <property type="molecule type" value="Genomic_DNA"/>
</dbReference>
<dbReference type="GO" id="GO:0003677">
    <property type="term" value="F:DNA binding"/>
    <property type="evidence" value="ECO:0007669"/>
    <property type="project" value="UniProtKB-KW"/>
</dbReference>
<evidence type="ECO:0000256" key="4">
    <source>
        <dbReference type="SAM" id="MobiDB-lite"/>
    </source>
</evidence>
<feature type="domain" description="HTH CENPB-type" evidence="5">
    <location>
        <begin position="99"/>
        <end position="170"/>
    </location>
</feature>
<dbReference type="GO" id="GO:0005634">
    <property type="term" value="C:nucleus"/>
    <property type="evidence" value="ECO:0007669"/>
    <property type="project" value="UniProtKB-SubCell"/>
</dbReference>
<dbReference type="Pfam" id="PF05225">
    <property type="entry name" value="HTH_psq"/>
    <property type="match status" value="1"/>
</dbReference>
<reference evidence="6" key="1">
    <citation type="submission" date="2022-03" db="EMBL/GenBank/DDBJ databases">
        <authorList>
            <person name="Sayadi A."/>
        </authorList>
    </citation>
    <scope>NUCLEOTIDE SEQUENCE</scope>
</reference>
<evidence type="ECO:0000313" key="7">
    <source>
        <dbReference type="Proteomes" id="UP001152888"/>
    </source>
</evidence>
<dbReference type="OrthoDB" id="6741597at2759"/>
<dbReference type="AlphaFoldDB" id="A0A9P0NTL6"/>
<dbReference type="InterPro" id="IPR050863">
    <property type="entry name" value="CenT-Element_Derived"/>
</dbReference>
<dbReference type="PANTHER" id="PTHR19303">
    <property type="entry name" value="TRANSPOSON"/>
    <property type="match status" value="1"/>
</dbReference>
<feature type="region of interest" description="Disordered" evidence="4">
    <location>
        <begin position="508"/>
        <end position="555"/>
    </location>
</feature>
<name>A0A9P0NTL6_ACAOB</name>
<dbReference type="InterPro" id="IPR006600">
    <property type="entry name" value="HTH_CenpB_DNA-bd_dom"/>
</dbReference>
<dbReference type="PANTHER" id="PTHR19303:SF74">
    <property type="entry name" value="POGO TRANSPOSABLE ELEMENT WITH KRAB DOMAIN"/>
    <property type="match status" value="1"/>
</dbReference>
<evidence type="ECO:0000256" key="1">
    <source>
        <dbReference type="ARBA" id="ARBA00004123"/>
    </source>
</evidence>
<dbReference type="InterPro" id="IPR004875">
    <property type="entry name" value="DDE_SF_endonuclease_dom"/>
</dbReference>
<keyword evidence="7" id="KW-1185">Reference proteome</keyword>
<keyword evidence="2" id="KW-0238">DNA-binding</keyword>
<sequence length="617" mass="69974">MLKVDHLVNGYDVERVCFLEYCMLSSNLGRKMPRKYQRKANARRRALWTEEQLQEAINKVSSGEISKREAHRRYHVPPKTLKRRMASGNLQKGSLGPEGVLGHKNEKRLVVHIQRLAAAGFAPDRNTVRRLAYNFAEKLKLKHKFSHNSGMAGYSWLSSFLERNPELTIRQVEGLSLLRARGMNREETSKFFQLLIDILTENNLLDKPSHIFNMDETGVQLINKPGKVLTTKGARDVHVLTSKERGENVTVVACCSADGRFIPPTLIFKGVNRKAEFSDGLPAGSKIYMNRKSSFINSELFLKWLKEQFIPNKPSGKCLLILDGHTSHSTDGDMLQVADDNDIIILCLPSHCTQPLDRSFFKPFKTYFDQEAQLWMKHNASRNLTRYQAGALIGKSWLRSASVATAINGFKATGIYPVDPNAIPDHFYSITDSAMADTSPERDANRPSLGLPSTSPTSSAQACGRGDEGDGPQITPSKFLQEVSPIPKVPVSFKQRFKQSAAVLTSPENITKRVRPDKHNTTNVTAKKKKLRVQKKQLEEEPEKNQWSDSDDEPLVKKKNENRERCVECFEVYETTTKTVDWLQCLKCLKWLHVTCTMYGEVCNICSRFDLRKRNEN</sequence>
<dbReference type="SMART" id="SM00674">
    <property type="entry name" value="CENPB"/>
    <property type="match status" value="1"/>
</dbReference>
<dbReference type="Pfam" id="PF03184">
    <property type="entry name" value="DDE_1"/>
    <property type="match status" value="1"/>
</dbReference>
<evidence type="ECO:0000259" key="5">
    <source>
        <dbReference type="SMART" id="SM00674"/>
    </source>
</evidence>
<evidence type="ECO:0000256" key="2">
    <source>
        <dbReference type="ARBA" id="ARBA00023125"/>
    </source>
</evidence>
<evidence type="ECO:0000256" key="3">
    <source>
        <dbReference type="ARBA" id="ARBA00023242"/>
    </source>
</evidence>
<comment type="subcellular location">
    <subcellularLocation>
        <location evidence="1">Nucleus</location>
    </subcellularLocation>
</comment>
<keyword evidence="3" id="KW-0539">Nucleus</keyword>
<feature type="compositionally biased region" description="Basic and acidic residues" evidence="4">
    <location>
        <begin position="536"/>
        <end position="546"/>
    </location>
</feature>
<proteinExistence type="predicted"/>
<protein>
    <recommendedName>
        <fullName evidence="5">HTH CENPB-type domain-containing protein</fullName>
    </recommendedName>
</protein>
<comment type="caution">
    <text evidence="6">The sequence shown here is derived from an EMBL/GenBank/DDBJ whole genome shotgun (WGS) entry which is preliminary data.</text>
</comment>
<feature type="region of interest" description="Disordered" evidence="4">
    <location>
        <begin position="81"/>
        <end position="100"/>
    </location>
</feature>
<accession>A0A9P0NTL6</accession>
<dbReference type="SUPFAM" id="SSF46689">
    <property type="entry name" value="Homeodomain-like"/>
    <property type="match status" value="1"/>
</dbReference>
<dbReference type="Proteomes" id="UP001152888">
    <property type="component" value="Unassembled WGS sequence"/>
</dbReference>
<feature type="region of interest" description="Disordered" evidence="4">
    <location>
        <begin position="435"/>
        <end position="481"/>
    </location>
</feature>
<organism evidence="6 7">
    <name type="scientific">Acanthoscelides obtectus</name>
    <name type="common">Bean weevil</name>
    <name type="synonym">Bruchus obtectus</name>
    <dbReference type="NCBI Taxonomy" id="200917"/>
    <lineage>
        <taxon>Eukaryota</taxon>
        <taxon>Metazoa</taxon>
        <taxon>Ecdysozoa</taxon>
        <taxon>Arthropoda</taxon>
        <taxon>Hexapoda</taxon>
        <taxon>Insecta</taxon>
        <taxon>Pterygota</taxon>
        <taxon>Neoptera</taxon>
        <taxon>Endopterygota</taxon>
        <taxon>Coleoptera</taxon>
        <taxon>Polyphaga</taxon>
        <taxon>Cucujiformia</taxon>
        <taxon>Chrysomeloidea</taxon>
        <taxon>Chrysomelidae</taxon>
        <taxon>Bruchinae</taxon>
        <taxon>Bruchini</taxon>
        <taxon>Acanthoscelides</taxon>
    </lineage>
</organism>
<dbReference type="Gene3D" id="1.10.10.60">
    <property type="entry name" value="Homeodomain-like"/>
    <property type="match status" value="1"/>
</dbReference>
<gene>
    <name evidence="6" type="ORF">ACAOBT_LOCUS1223</name>
</gene>
<feature type="compositionally biased region" description="Low complexity" evidence="4">
    <location>
        <begin position="447"/>
        <end position="459"/>
    </location>
</feature>
<evidence type="ECO:0000313" key="6">
    <source>
        <dbReference type="EMBL" id="CAH1955765.1"/>
    </source>
</evidence>
<dbReference type="InterPro" id="IPR007889">
    <property type="entry name" value="HTH_Psq"/>
</dbReference>
<dbReference type="InterPro" id="IPR009057">
    <property type="entry name" value="Homeodomain-like_sf"/>
</dbReference>
<feature type="compositionally biased region" description="Basic residues" evidence="4">
    <location>
        <begin position="526"/>
        <end position="535"/>
    </location>
</feature>